<evidence type="ECO:0000313" key="10">
    <source>
        <dbReference type="Proteomes" id="UP000332933"/>
    </source>
</evidence>
<evidence type="ECO:0000256" key="4">
    <source>
        <dbReference type="ARBA" id="ARBA00022989"/>
    </source>
</evidence>
<evidence type="ECO:0000256" key="1">
    <source>
        <dbReference type="ARBA" id="ARBA00004141"/>
    </source>
</evidence>
<organism evidence="9 10">
    <name type="scientific">Aphanomyces stellatus</name>
    <dbReference type="NCBI Taxonomy" id="120398"/>
    <lineage>
        <taxon>Eukaryota</taxon>
        <taxon>Sar</taxon>
        <taxon>Stramenopiles</taxon>
        <taxon>Oomycota</taxon>
        <taxon>Saprolegniomycetes</taxon>
        <taxon>Saprolegniales</taxon>
        <taxon>Verrucalvaceae</taxon>
        <taxon>Aphanomyces</taxon>
    </lineage>
</organism>
<feature type="transmembrane region" description="Helical" evidence="7">
    <location>
        <begin position="80"/>
        <end position="100"/>
    </location>
</feature>
<dbReference type="GO" id="GO:1990961">
    <property type="term" value="P:xenobiotic detoxification by transmembrane export across the plasma membrane"/>
    <property type="evidence" value="ECO:0007669"/>
    <property type="project" value="InterPro"/>
</dbReference>
<reference evidence="9 10" key="1">
    <citation type="submission" date="2019-03" db="EMBL/GenBank/DDBJ databases">
        <authorList>
            <person name="Gaulin E."/>
            <person name="Dumas B."/>
        </authorList>
    </citation>
    <scope>NUCLEOTIDE SEQUENCE [LARGE SCALE GENOMIC DNA]</scope>
    <source>
        <strain evidence="9">CBS 568.67</strain>
    </source>
</reference>
<dbReference type="InterPro" id="IPR002528">
    <property type="entry name" value="MATE_fam"/>
</dbReference>
<keyword evidence="4 7" id="KW-1133">Transmembrane helix</keyword>
<feature type="region of interest" description="Disordered" evidence="6">
    <location>
        <begin position="1"/>
        <end position="23"/>
    </location>
</feature>
<evidence type="ECO:0000256" key="3">
    <source>
        <dbReference type="ARBA" id="ARBA00022692"/>
    </source>
</evidence>
<dbReference type="InterPro" id="IPR045069">
    <property type="entry name" value="MATE_euk"/>
</dbReference>
<comment type="similarity">
    <text evidence="2">Belongs to the multi antimicrobial extrusion (MATE) (TC 2.A.66.1) family.</text>
</comment>
<evidence type="ECO:0000256" key="5">
    <source>
        <dbReference type="ARBA" id="ARBA00023136"/>
    </source>
</evidence>
<feature type="transmembrane region" description="Helical" evidence="7">
    <location>
        <begin position="317"/>
        <end position="337"/>
    </location>
</feature>
<keyword evidence="3 7" id="KW-0812">Transmembrane</keyword>
<feature type="transmembrane region" description="Helical" evidence="7">
    <location>
        <begin position="218"/>
        <end position="244"/>
    </location>
</feature>
<reference evidence="8" key="2">
    <citation type="submission" date="2019-06" db="EMBL/GenBank/DDBJ databases">
        <title>Genomics analysis of Aphanomyces spp. identifies a new class of oomycete effector associated with host adaptation.</title>
        <authorList>
            <person name="Gaulin E."/>
        </authorList>
    </citation>
    <scope>NUCLEOTIDE SEQUENCE</scope>
    <source>
        <strain evidence="8">CBS 578.67</strain>
    </source>
</reference>
<dbReference type="EMBL" id="VJMH01005188">
    <property type="protein sequence ID" value="KAF0699262.1"/>
    <property type="molecule type" value="Genomic_DNA"/>
</dbReference>
<feature type="transmembrane region" description="Helical" evidence="7">
    <location>
        <begin position="388"/>
        <end position="406"/>
    </location>
</feature>
<keyword evidence="5 7" id="KW-0472">Membrane</keyword>
<feature type="transmembrane region" description="Helical" evidence="7">
    <location>
        <begin position="265"/>
        <end position="297"/>
    </location>
</feature>
<protein>
    <submittedName>
        <fullName evidence="9">Aste57867_10162 protein</fullName>
    </submittedName>
</protein>
<feature type="compositionally biased region" description="Polar residues" evidence="6">
    <location>
        <begin position="1"/>
        <end position="21"/>
    </location>
</feature>
<evidence type="ECO:0000256" key="6">
    <source>
        <dbReference type="SAM" id="MobiDB-lite"/>
    </source>
</evidence>
<feature type="transmembrane region" description="Helical" evidence="7">
    <location>
        <begin position="190"/>
        <end position="212"/>
    </location>
</feature>
<gene>
    <name evidence="9" type="primary">Aste57867_10162</name>
    <name evidence="8" type="ORF">As57867_010123</name>
    <name evidence="9" type="ORF">ASTE57867_10162</name>
</gene>
<dbReference type="PANTHER" id="PTHR11206">
    <property type="entry name" value="MULTIDRUG RESISTANCE PROTEIN"/>
    <property type="match status" value="1"/>
</dbReference>
<dbReference type="GO" id="GO:0042910">
    <property type="term" value="F:xenobiotic transmembrane transporter activity"/>
    <property type="evidence" value="ECO:0007669"/>
    <property type="project" value="InterPro"/>
</dbReference>
<name>A0A485KQE6_9STRA</name>
<dbReference type="CDD" id="cd13132">
    <property type="entry name" value="MATE_eukaryotic"/>
    <property type="match status" value="1"/>
</dbReference>
<dbReference type="Proteomes" id="UP000332933">
    <property type="component" value="Unassembled WGS sequence"/>
</dbReference>
<feature type="transmembrane region" description="Helical" evidence="7">
    <location>
        <begin position="418"/>
        <end position="442"/>
    </location>
</feature>
<feature type="transmembrane region" description="Helical" evidence="7">
    <location>
        <begin position="160"/>
        <end position="178"/>
    </location>
</feature>
<feature type="transmembrane region" description="Helical" evidence="7">
    <location>
        <begin position="349"/>
        <end position="368"/>
    </location>
</feature>
<feature type="transmembrane region" description="Helical" evidence="7">
    <location>
        <begin position="448"/>
        <end position="468"/>
    </location>
</feature>
<proteinExistence type="inferred from homology"/>
<dbReference type="GO" id="GO:0015297">
    <property type="term" value="F:antiporter activity"/>
    <property type="evidence" value="ECO:0007669"/>
    <property type="project" value="InterPro"/>
</dbReference>
<feature type="transmembrane region" description="Helical" evidence="7">
    <location>
        <begin position="121"/>
        <end position="140"/>
    </location>
</feature>
<accession>A0A485KQE6</accession>
<dbReference type="GO" id="GO:0016020">
    <property type="term" value="C:membrane"/>
    <property type="evidence" value="ECO:0007669"/>
    <property type="project" value="UniProtKB-SubCell"/>
</dbReference>
<dbReference type="Pfam" id="PF01554">
    <property type="entry name" value="MatE"/>
    <property type="match status" value="2"/>
</dbReference>
<evidence type="ECO:0000313" key="8">
    <source>
        <dbReference type="EMBL" id="KAF0699262.1"/>
    </source>
</evidence>
<dbReference type="EMBL" id="CAADRA010005209">
    <property type="protein sequence ID" value="VFT87038.1"/>
    <property type="molecule type" value="Genomic_DNA"/>
</dbReference>
<dbReference type="OrthoDB" id="2126698at2759"/>
<comment type="subcellular location">
    <subcellularLocation>
        <location evidence="1">Membrane</location>
        <topology evidence="1">Multi-pass membrane protein</topology>
    </subcellularLocation>
</comment>
<evidence type="ECO:0000256" key="2">
    <source>
        <dbReference type="ARBA" id="ARBA00010199"/>
    </source>
</evidence>
<dbReference type="NCBIfam" id="TIGR00797">
    <property type="entry name" value="matE"/>
    <property type="match status" value="1"/>
</dbReference>
<sequence length="486" mass="53106">MKSSSETEPLTAHGESSSHSTIDMKVETEMMPSVKAEMWRMFHLAYPVFLAYQLETLPGPICVSLVGHLQGNNTSVLVDAAYLSATVTNITALAIGFGLASAMDTLCSQAYGAGKMDRLGIYFQSGLIVLGAALVPIFLLNWHAESILLFFGQDPEISKYAGQFSRVTIIGIPFLFVYELIKKLQQSQNIVLPMMYVACVGVLVNLVTGYYFTYCTSYGFLGAAIGRVCGSIALPICITVYFYIDAKTTATWWNGFQWRAALDHVWLFLSLGVPSMTMLAVSWWAFCTLGFLAGILPNKVEAVSVNAVLGQLLTINFMIYLGISVASNVVIGNALGANQPLRAQLVTRLGLYAGYISAAVMASTFFLFRHVIPTFFVGDPLTIQHVASAMAFMIPLGIFDGLNGICEGIFKGMGRQTVAAVINILSYYAFGLPMAYVVGFVWKYDLEGVWLGFSMGTTLCFCVFSGMIHTTDWSDLARLARERVQQ</sequence>
<evidence type="ECO:0000313" key="9">
    <source>
        <dbReference type="EMBL" id="VFT87038.1"/>
    </source>
</evidence>
<dbReference type="AlphaFoldDB" id="A0A485KQE6"/>
<evidence type="ECO:0000256" key="7">
    <source>
        <dbReference type="SAM" id="Phobius"/>
    </source>
</evidence>
<keyword evidence="10" id="KW-1185">Reference proteome</keyword>